<dbReference type="RefSeq" id="XP_039144667.1">
    <property type="nucleotide sequence ID" value="XM_039288733.1"/>
</dbReference>
<feature type="region of interest" description="Disordered" evidence="1">
    <location>
        <begin position="550"/>
        <end position="582"/>
    </location>
</feature>
<sequence length="961" mass="109441">MDQRSQRRKESSRWWRREKAYRYLRPAACDLVSMGRAHRPGNDQFGERCNFLRKTLDDTYVTDGPIGENSFPLDLNRNLSKTYKGKPMNVVEEMQNDKETRHPSPSVIARLMGLDALPPHMVYDKQSGMHKYFQKTSGLQDKLVFHDYCSSGKVRNEYQEFKDVFEIMETSKVEKNSGKRLSKGMETSKGSDTHVELVRHSFTDAEDFSNNETIDDSEASNVASEVLDHEKALAMKFLQEPNSLFLNHFQDVKSISLTHPSDITILKPSISTKHKGYELKNTSGRRAEKCTLVQKDHSTQKPESSSGNFSQKEHNLSFSDKMLKSQYADKMVAFINPTQIVILRPSLEKTEKSDEHIVLPSSFGNFITHDRGHGEFRCCRAKSLNAEGRDWPKFNLAGTTRKKATCSSEMARNITKAMGNDASRDIERILASRFNKYISSDSIDYMSQITQHKNYKAAQRSLSDFTDQYKRHNKTVSELSVNREGRRRLSQRWKTAHQFGDMALSDRGSNTLAEMLSLSDKDLLKKITDSSITRKISGERLARDGMLAERSCSPATSNKDTSKNGCNFPISTHPASSPMGLRNTRVSRRGKPGAYDNFSTLNNVLSLGTYSSVDENLCQRGRFTRRKSKCCSNVPCSCTSVKPEYKLALSDDHVHSEFSNKFNMRNLHEENSRVHDDAISHKEQLLDNRDANLHLVNPEDQESCNKLESGSPVRLKELEHPSPVSVLEQPASEGENYTIGSCDGVNVDLQGLRIQLQLLKLESEDIDISESGTLVLGNDDTGGVHRSPIEELRGMLEELKDEEDREFSYLVDVLIDSGIGCANWDRVFDACYMPEYPVCPDVFEKLERKYGIIVEWSSSERKLLFDLINVVLTEILAPCMDLHPWVKSKKKFGPMCARERLVEEAWLMIARLRKKLSRGKPEDKVLDTMWFDIEDDIDLIGREIEGLIKEELLQELVTDFI</sequence>
<evidence type="ECO:0000313" key="5">
    <source>
        <dbReference type="RefSeq" id="XP_039144667.1"/>
    </source>
</evidence>
<feature type="region of interest" description="Disordered" evidence="1">
    <location>
        <begin position="294"/>
        <end position="313"/>
    </location>
</feature>
<dbReference type="Pfam" id="PF14383">
    <property type="entry name" value="VARLMGL"/>
    <property type="match status" value="1"/>
</dbReference>
<evidence type="ECO:0000259" key="2">
    <source>
        <dbReference type="Pfam" id="PF14309"/>
    </source>
</evidence>
<accession>A0AB40CX28</accession>
<evidence type="ECO:0000256" key="1">
    <source>
        <dbReference type="SAM" id="MobiDB-lite"/>
    </source>
</evidence>
<organism evidence="4 5">
    <name type="scientific">Dioscorea cayennensis subsp. rotundata</name>
    <name type="common">White Guinea yam</name>
    <name type="synonym">Dioscorea rotundata</name>
    <dbReference type="NCBI Taxonomy" id="55577"/>
    <lineage>
        <taxon>Eukaryota</taxon>
        <taxon>Viridiplantae</taxon>
        <taxon>Streptophyta</taxon>
        <taxon>Embryophyta</taxon>
        <taxon>Tracheophyta</taxon>
        <taxon>Spermatophyta</taxon>
        <taxon>Magnoliopsida</taxon>
        <taxon>Liliopsida</taxon>
        <taxon>Dioscoreales</taxon>
        <taxon>Dioscoreaceae</taxon>
        <taxon>Dioscorea</taxon>
    </lineage>
</organism>
<protein>
    <submittedName>
        <fullName evidence="5">Uncharacterized protein LOC120282020 isoform X1</fullName>
    </submittedName>
</protein>
<dbReference type="PANTHER" id="PTHR46836:SF8">
    <property type="entry name" value="AFADIN"/>
    <property type="match status" value="1"/>
</dbReference>
<proteinExistence type="predicted"/>
<dbReference type="GeneID" id="120282020"/>
<dbReference type="Proteomes" id="UP001515500">
    <property type="component" value="Chromosome 18"/>
</dbReference>
<feature type="domain" description="DUF3741" evidence="3">
    <location>
        <begin position="104"/>
        <end position="119"/>
    </location>
</feature>
<gene>
    <name evidence="5" type="primary">LOC120282020</name>
</gene>
<evidence type="ECO:0000313" key="4">
    <source>
        <dbReference type="Proteomes" id="UP001515500"/>
    </source>
</evidence>
<dbReference type="InterPro" id="IPR025486">
    <property type="entry name" value="DUF4378"/>
</dbReference>
<dbReference type="PANTHER" id="PTHR46836">
    <property type="entry name" value="AFADIN"/>
    <property type="match status" value="1"/>
</dbReference>
<feature type="compositionally biased region" description="Polar residues" evidence="1">
    <location>
        <begin position="553"/>
        <end position="575"/>
    </location>
</feature>
<reference evidence="5" key="1">
    <citation type="submission" date="2025-08" db="UniProtKB">
        <authorList>
            <consortium name="RefSeq"/>
        </authorList>
    </citation>
    <scope>IDENTIFICATION</scope>
</reference>
<name>A0AB40CX28_DIOCR</name>
<dbReference type="InterPro" id="IPR032795">
    <property type="entry name" value="DUF3741-assoc"/>
</dbReference>
<feature type="compositionally biased region" description="Polar residues" evidence="1">
    <location>
        <begin position="301"/>
        <end position="310"/>
    </location>
</feature>
<keyword evidence="4" id="KW-1185">Reference proteome</keyword>
<dbReference type="Pfam" id="PF14309">
    <property type="entry name" value="DUF4378"/>
    <property type="match status" value="1"/>
</dbReference>
<feature type="domain" description="DUF4378" evidence="2">
    <location>
        <begin position="806"/>
        <end position="955"/>
    </location>
</feature>
<evidence type="ECO:0000259" key="3">
    <source>
        <dbReference type="Pfam" id="PF14383"/>
    </source>
</evidence>
<dbReference type="AlphaFoldDB" id="A0AB40CX28"/>